<keyword evidence="5" id="KW-1133">Transmembrane helix</keyword>
<dbReference type="GeneID" id="14873983"/>
<feature type="transmembrane region" description="Helical" evidence="5">
    <location>
        <begin position="21"/>
        <end position="43"/>
    </location>
</feature>
<sequence length="578" mass="65044">MIINKLNSSSSFFYKHNCRTIIPIPRFNYSTIILFYLLVFYFFQNGSCTSIVADKTCSHPLNYSASNNNSNSNTITKRDNNSRVLTLQHHQPPCYIHSNLSHTTTPSSSYKGRMNESNISISSESPISSSSSSVSDSSPTTVRLLTYNVFVRPPGIKNNHNDYKDERLECMISSDLNAHKLDKLTSSPKGTTSSVVPFSLYVVDKDRFPSIPYLSPWRSPRPNHHHHHHTHANGSSSSFEQELESHSGKSFSKLDGSILGQFDIICLQELFSAFSFRQKRFIEKAKKQNFLYSATSPLPRLLRTTFLVDGGIVVLSKHPIVKTEYLQFKQGVDSDMLASKGALYTKIQITRDDGTPGSEYIHLFSTHLQASYNPSQEQLQKGGGRDNQMNDSVRTIQLNQLRDFIIEMTKSDSYPVILAGDLNVDGKGSKTDPTKDSKEYQEMIAYLSRVPPTGDDEPQQQQQQQATPPQGGKKVYKIADLLKEDVGCHPATVGDTIGLAQNSIPRETCLTHPNDYGCLKRLDYIFLMDRVNDTTTTDECRVKGTTKVEPFFIEGFPFTQLSDHYGVSTNLQFYNNQQ</sequence>
<dbReference type="AlphaFoldDB" id="F4PTD6"/>
<dbReference type="KEGG" id="dfa:DFA_01544"/>
<protein>
    <recommendedName>
        <fullName evidence="2">sphingomyelin phosphodiesterase</fullName>
        <ecNumber evidence="2">3.1.4.12</ecNumber>
    </recommendedName>
</protein>
<evidence type="ECO:0000313" key="8">
    <source>
        <dbReference type="Proteomes" id="UP000007797"/>
    </source>
</evidence>
<dbReference type="OMA" id="IFNTHTQ"/>
<dbReference type="InterPro" id="IPR017766">
    <property type="entry name" value="Sphingomyelinase/PLipase_C"/>
</dbReference>
<organism evidence="7 8">
    <name type="scientific">Cavenderia fasciculata</name>
    <name type="common">Slime mold</name>
    <name type="synonym">Dictyostelium fasciculatum</name>
    <dbReference type="NCBI Taxonomy" id="261658"/>
    <lineage>
        <taxon>Eukaryota</taxon>
        <taxon>Amoebozoa</taxon>
        <taxon>Evosea</taxon>
        <taxon>Eumycetozoa</taxon>
        <taxon>Dictyostelia</taxon>
        <taxon>Acytosteliales</taxon>
        <taxon>Cavenderiaceae</taxon>
        <taxon>Cavenderia</taxon>
    </lineage>
</organism>
<evidence type="ECO:0000256" key="2">
    <source>
        <dbReference type="ARBA" id="ARBA00012369"/>
    </source>
</evidence>
<keyword evidence="3" id="KW-0378">Hydrolase</keyword>
<evidence type="ECO:0000256" key="4">
    <source>
        <dbReference type="SAM" id="MobiDB-lite"/>
    </source>
</evidence>
<dbReference type="RefSeq" id="XP_004359508.1">
    <property type="nucleotide sequence ID" value="XM_004359451.1"/>
</dbReference>
<dbReference type="GO" id="GO:0005737">
    <property type="term" value="C:cytoplasm"/>
    <property type="evidence" value="ECO:0007669"/>
    <property type="project" value="TreeGrafter"/>
</dbReference>
<feature type="compositionally biased region" description="Polar residues" evidence="4">
    <location>
        <begin position="98"/>
        <end position="110"/>
    </location>
</feature>
<dbReference type="STRING" id="1054147.F4PTD6"/>
<dbReference type="PANTHER" id="PTHR16320:SF1">
    <property type="entry name" value="SPHINGOMYELINASE DDB_G0288017"/>
    <property type="match status" value="1"/>
</dbReference>
<dbReference type="InterPro" id="IPR005135">
    <property type="entry name" value="Endo/exonuclease/phosphatase"/>
</dbReference>
<dbReference type="Proteomes" id="UP000007797">
    <property type="component" value="Unassembled WGS sequence"/>
</dbReference>
<keyword evidence="8" id="KW-1185">Reference proteome</keyword>
<feature type="region of interest" description="Disordered" evidence="4">
    <location>
        <begin position="95"/>
        <end position="115"/>
    </location>
</feature>
<dbReference type="SUPFAM" id="SSF56219">
    <property type="entry name" value="DNase I-like"/>
    <property type="match status" value="1"/>
</dbReference>
<dbReference type="EMBL" id="GL883010">
    <property type="protein sequence ID" value="EGG21658.1"/>
    <property type="molecule type" value="Genomic_DNA"/>
</dbReference>
<feature type="domain" description="Endonuclease/exonuclease/phosphatase" evidence="6">
    <location>
        <begin position="257"/>
        <end position="425"/>
    </location>
</feature>
<dbReference type="CDD" id="cd09078">
    <property type="entry name" value="nSMase"/>
    <property type="match status" value="1"/>
</dbReference>
<dbReference type="Gene3D" id="3.60.10.10">
    <property type="entry name" value="Endonuclease/exonuclease/phosphatase"/>
    <property type="match status" value="1"/>
</dbReference>
<comment type="similarity">
    <text evidence="1">Belongs to the neutral sphingomyelinase family.</text>
</comment>
<dbReference type="GO" id="GO:0005576">
    <property type="term" value="C:extracellular region"/>
    <property type="evidence" value="ECO:0007669"/>
    <property type="project" value="InterPro"/>
</dbReference>
<proteinExistence type="inferred from homology"/>
<reference evidence="8" key="1">
    <citation type="journal article" date="2011" name="Genome Res.">
        <title>Phylogeny-wide analysis of social amoeba genomes highlights ancient origins for complex intercellular communication.</title>
        <authorList>
            <person name="Heidel A.J."/>
            <person name="Lawal H.M."/>
            <person name="Felder M."/>
            <person name="Schilde C."/>
            <person name="Helps N.R."/>
            <person name="Tunggal B."/>
            <person name="Rivero F."/>
            <person name="John U."/>
            <person name="Schleicher M."/>
            <person name="Eichinger L."/>
            <person name="Platzer M."/>
            <person name="Noegel A.A."/>
            <person name="Schaap P."/>
            <person name="Gloeckner G."/>
        </authorList>
    </citation>
    <scope>NUCLEOTIDE SEQUENCE [LARGE SCALE GENOMIC DNA]</scope>
    <source>
        <strain evidence="8">SH3</strain>
    </source>
</reference>
<evidence type="ECO:0000256" key="1">
    <source>
        <dbReference type="ARBA" id="ARBA00006335"/>
    </source>
</evidence>
<dbReference type="OrthoDB" id="40902at2759"/>
<keyword evidence="5" id="KW-0472">Membrane</keyword>
<feature type="region of interest" description="Disordered" evidence="4">
    <location>
        <begin position="450"/>
        <end position="473"/>
    </location>
</feature>
<keyword evidence="5" id="KW-0812">Transmembrane</keyword>
<dbReference type="GO" id="GO:0004767">
    <property type="term" value="F:sphingomyelin phosphodiesterase activity"/>
    <property type="evidence" value="ECO:0007669"/>
    <property type="project" value="UniProtKB-EC"/>
</dbReference>
<dbReference type="PANTHER" id="PTHR16320">
    <property type="entry name" value="SPHINGOMYELINASE FAMILY MEMBER"/>
    <property type="match status" value="1"/>
</dbReference>
<dbReference type="EC" id="3.1.4.12" evidence="2"/>
<dbReference type="InterPro" id="IPR036691">
    <property type="entry name" value="Endo/exonu/phosph_ase_sf"/>
</dbReference>
<dbReference type="Pfam" id="PF03372">
    <property type="entry name" value="Exo_endo_phos"/>
    <property type="match status" value="1"/>
</dbReference>
<evidence type="ECO:0000259" key="6">
    <source>
        <dbReference type="Pfam" id="PF03372"/>
    </source>
</evidence>
<feature type="compositionally biased region" description="Basic residues" evidence="4">
    <location>
        <begin position="221"/>
        <end position="231"/>
    </location>
</feature>
<name>F4PTD6_CACFS</name>
<evidence type="ECO:0000313" key="7">
    <source>
        <dbReference type="EMBL" id="EGG21658.1"/>
    </source>
</evidence>
<feature type="region of interest" description="Disordered" evidence="4">
    <location>
        <begin position="219"/>
        <end position="239"/>
    </location>
</feature>
<accession>F4PTD6</accession>
<evidence type="ECO:0000256" key="3">
    <source>
        <dbReference type="ARBA" id="ARBA00022801"/>
    </source>
</evidence>
<gene>
    <name evidence="7" type="ORF">DFA_01544</name>
</gene>
<evidence type="ECO:0000256" key="5">
    <source>
        <dbReference type="SAM" id="Phobius"/>
    </source>
</evidence>
<dbReference type="InterPro" id="IPR038772">
    <property type="entry name" value="Sph/SMPD2-like"/>
</dbReference>